<dbReference type="OrthoDB" id="6359943at2759"/>
<dbReference type="Proteomes" id="UP000770717">
    <property type="component" value="Unassembled WGS sequence"/>
</dbReference>
<reference evidence="2" key="1">
    <citation type="thesis" date="2020" institute="ProQuest LLC" country="789 East Eisenhower Parkway, Ann Arbor, MI, USA">
        <title>Comparative Genomics and Chromosome Evolution.</title>
        <authorList>
            <person name="Mudd A.B."/>
        </authorList>
    </citation>
    <scope>NUCLEOTIDE SEQUENCE</scope>
    <source>
        <strain evidence="2">HN-11 Male</strain>
        <tissue evidence="2">Kidney and liver</tissue>
    </source>
</reference>
<evidence type="ECO:0000256" key="1">
    <source>
        <dbReference type="ARBA" id="ARBA00022473"/>
    </source>
</evidence>
<comment type="caution">
    <text evidence="2">The sequence shown here is derived from an EMBL/GenBank/DDBJ whole genome shotgun (WGS) entry which is preliminary data.</text>
</comment>
<organism evidence="2 3">
    <name type="scientific">Eleutherodactylus coqui</name>
    <name type="common">Puerto Rican coqui</name>
    <dbReference type="NCBI Taxonomy" id="57060"/>
    <lineage>
        <taxon>Eukaryota</taxon>
        <taxon>Metazoa</taxon>
        <taxon>Chordata</taxon>
        <taxon>Craniata</taxon>
        <taxon>Vertebrata</taxon>
        <taxon>Euteleostomi</taxon>
        <taxon>Amphibia</taxon>
        <taxon>Batrachia</taxon>
        <taxon>Anura</taxon>
        <taxon>Neobatrachia</taxon>
        <taxon>Hyloidea</taxon>
        <taxon>Eleutherodactylidae</taxon>
        <taxon>Eleutherodactylinae</taxon>
        <taxon>Eleutherodactylus</taxon>
        <taxon>Eleutherodactylus</taxon>
    </lineage>
</organism>
<keyword evidence="1" id="KW-0217">Developmental protein</keyword>
<sequence length="79" mass="9061">MDVCCIHRLRLVSFDTNGKVICNRTSGYQILSLEKDQEQVVMNLDSRLLVFPLYICCNFLYTSPEKRAESEGQVESPDT</sequence>
<gene>
    <name evidence="2" type="ORF">GDO78_021516</name>
</gene>
<protein>
    <submittedName>
        <fullName evidence="2">Uncharacterized protein</fullName>
    </submittedName>
</protein>
<dbReference type="GO" id="GO:0007281">
    <property type="term" value="P:germ cell development"/>
    <property type="evidence" value="ECO:0007669"/>
    <property type="project" value="InterPro"/>
</dbReference>
<accession>A0A8J6BEK8</accession>
<dbReference type="EMBL" id="WNTK01006508">
    <property type="protein sequence ID" value="KAG9463549.1"/>
    <property type="molecule type" value="Genomic_DNA"/>
</dbReference>
<dbReference type="InterPro" id="IPR043380">
    <property type="entry name" value="Gcl-like"/>
</dbReference>
<keyword evidence="3" id="KW-1185">Reference proteome</keyword>
<proteinExistence type="predicted"/>
<dbReference type="PANTHER" id="PTHR23231">
    <property type="entry name" value="GERM CELL-LESS PROTEIN"/>
    <property type="match status" value="1"/>
</dbReference>
<dbReference type="PANTHER" id="PTHR23231:SF17">
    <property type="entry name" value="BTB DOMAIN-CONTAINING PROTEIN"/>
    <property type="match status" value="1"/>
</dbReference>
<dbReference type="AlphaFoldDB" id="A0A8J6BEK8"/>
<evidence type="ECO:0000313" key="2">
    <source>
        <dbReference type="EMBL" id="KAG9463549.1"/>
    </source>
</evidence>
<name>A0A8J6BEK8_ELECQ</name>
<evidence type="ECO:0000313" key="3">
    <source>
        <dbReference type="Proteomes" id="UP000770717"/>
    </source>
</evidence>